<gene>
    <name evidence="10" type="ORF">NA57DRAFT_76979</name>
</gene>
<dbReference type="GO" id="GO:0006879">
    <property type="term" value="P:intracellular iron ion homeostasis"/>
    <property type="evidence" value="ECO:0007669"/>
    <property type="project" value="TreeGrafter"/>
</dbReference>
<evidence type="ECO:0000313" key="10">
    <source>
        <dbReference type="EMBL" id="KAF2098185.1"/>
    </source>
</evidence>
<feature type="region of interest" description="Disordered" evidence="8">
    <location>
        <begin position="441"/>
        <end position="472"/>
    </location>
</feature>
<dbReference type="PRINTS" id="PR00617">
    <property type="entry name" value="COPPERFIST"/>
</dbReference>
<dbReference type="GO" id="GO:0005507">
    <property type="term" value="F:copper ion binding"/>
    <property type="evidence" value="ECO:0007669"/>
    <property type="project" value="InterPro"/>
</dbReference>
<evidence type="ECO:0000256" key="8">
    <source>
        <dbReference type="SAM" id="MobiDB-lite"/>
    </source>
</evidence>
<dbReference type="InterPro" id="IPR001083">
    <property type="entry name" value="Cu_fist_DNA-bd_dom"/>
</dbReference>
<dbReference type="PANTHER" id="PTHR28088">
    <property type="entry name" value="TRANSCRIPTIONAL ACTIVATOR HAA1-RELATED"/>
    <property type="match status" value="1"/>
</dbReference>
<feature type="region of interest" description="Disordered" evidence="8">
    <location>
        <begin position="366"/>
        <end position="395"/>
    </location>
</feature>
<dbReference type="InterPro" id="IPR051763">
    <property type="entry name" value="Copper_Homeo_Regul"/>
</dbReference>
<sequence>MVLKDGNKYACESCIRGHRVSGCNHTDRELHFIAPKGRPVKQCDHCRGARKSKSHHAKCDCGGRKERGEVKLDDKNCCCTLGDNCICGLKNASELRVDTALANPPHPRPGLVKGTSESHIETYYNEQHKACHKPKHYSQMHGVPYPCPRTNTGSGASNTPSSADCQGQIRRMEIPHRGSKDDSALLSPSSGLYSSSSQAQLSVDNLPLSSFSGGSLFNSQTYQQYSTSTPIEGQDQLPFSPNDSCSEQFLNELMSANSTTSPAEELLSQLQTTPDLYQSQEEVFGGDHPSFSPADLPLTSSTFSTNFPQPTSFSEESNAQSAPGLTAASSTTHSELGDAHTLIDGMPNPFDANNVFPASFDLQNMASFTGGSPTTVQKPVQPPTSEPAENSRRSLDIETMRSLSSFPAFDDTLESYLSNTAIVNSAASDANSFVGSFPGTSGLAFDTQQPTSTPTSNPGTFKPSPTTVNFDSGMTSTAVNDRPRSMPIPIAGAYNPNTTINNLYPQLDQDFSAAAAWDPSALDIGSSSFQFPLQ</sequence>
<accession>A0A9P4M5S8</accession>
<evidence type="ECO:0000256" key="4">
    <source>
        <dbReference type="ARBA" id="ARBA00023008"/>
    </source>
</evidence>
<name>A0A9P4M5S8_9PEZI</name>
<keyword evidence="11" id="KW-1185">Reference proteome</keyword>
<keyword evidence="5" id="KW-0805">Transcription regulation</keyword>
<organism evidence="10 11">
    <name type="scientific">Rhizodiscina lignyota</name>
    <dbReference type="NCBI Taxonomy" id="1504668"/>
    <lineage>
        <taxon>Eukaryota</taxon>
        <taxon>Fungi</taxon>
        <taxon>Dikarya</taxon>
        <taxon>Ascomycota</taxon>
        <taxon>Pezizomycotina</taxon>
        <taxon>Dothideomycetes</taxon>
        <taxon>Pleosporomycetidae</taxon>
        <taxon>Aulographales</taxon>
        <taxon>Rhizodiscinaceae</taxon>
        <taxon>Rhizodiscina</taxon>
    </lineage>
</organism>
<dbReference type="GO" id="GO:0006878">
    <property type="term" value="P:intracellular copper ion homeostasis"/>
    <property type="evidence" value="ECO:0007669"/>
    <property type="project" value="TreeGrafter"/>
</dbReference>
<keyword evidence="7" id="KW-0539">Nucleus</keyword>
<dbReference type="GO" id="GO:0045944">
    <property type="term" value="P:positive regulation of transcription by RNA polymerase II"/>
    <property type="evidence" value="ECO:0007669"/>
    <property type="project" value="TreeGrafter"/>
</dbReference>
<evidence type="ECO:0000256" key="2">
    <source>
        <dbReference type="ARBA" id="ARBA00022723"/>
    </source>
</evidence>
<dbReference type="PANTHER" id="PTHR28088:SF5">
    <property type="entry name" value="TRANSCRIPTIONAL ACTIVATOR HAA1-RELATED"/>
    <property type="match status" value="1"/>
</dbReference>
<keyword evidence="2" id="KW-0479">Metal-binding</keyword>
<dbReference type="OrthoDB" id="5600085at2759"/>
<dbReference type="FunFam" id="3.90.430.10:FF:000001">
    <property type="entry name" value="Copper fist DNA-binding protein"/>
    <property type="match status" value="1"/>
</dbReference>
<evidence type="ECO:0000256" key="5">
    <source>
        <dbReference type="ARBA" id="ARBA00023015"/>
    </source>
</evidence>
<feature type="compositionally biased region" description="Polar residues" evidence="8">
    <location>
        <begin position="298"/>
        <end position="333"/>
    </location>
</feature>
<feature type="compositionally biased region" description="Low complexity" evidence="8">
    <location>
        <begin position="447"/>
        <end position="456"/>
    </location>
</feature>
<feature type="compositionally biased region" description="Polar residues" evidence="8">
    <location>
        <begin position="457"/>
        <end position="472"/>
    </location>
</feature>
<dbReference type="SUPFAM" id="SSF57879">
    <property type="entry name" value="Zinc domain conserved in yeast copper-regulated transcription factors"/>
    <property type="match status" value="1"/>
</dbReference>
<dbReference type="GO" id="GO:0000981">
    <property type="term" value="F:DNA-binding transcription factor activity, RNA polymerase II-specific"/>
    <property type="evidence" value="ECO:0007669"/>
    <property type="project" value="TreeGrafter"/>
</dbReference>
<evidence type="ECO:0000313" key="11">
    <source>
        <dbReference type="Proteomes" id="UP000799772"/>
    </source>
</evidence>
<keyword evidence="4" id="KW-0186">Copper</keyword>
<keyword evidence="6" id="KW-0804">Transcription</keyword>
<keyword evidence="3" id="KW-0862">Zinc</keyword>
<feature type="domain" description="Copper-fist" evidence="9">
    <location>
        <begin position="1"/>
        <end position="40"/>
    </location>
</feature>
<reference evidence="10" key="1">
    <citation type="journal article" date="2020" name="Stud. Mycol.">
        <title>101 Dothideomycetes genomes: a test case for predicting lifestyles and emergence of pathogens.</title>
        <authorList>
            <person name="Haridas S."/>
            <person name="Albert R."/>
            <person name="Binder M."/>
            <person name="Bloem J."/>
            <person name="Labutti K."/>
            <person name="Salamov A."/>
            <person name="Andreopoulos B."/>
            <person name="Baker S."/>
            <person name="Barry K."/>
            <person name="Bills G."/>
            <person name="Bluhm B."/>
            <person name="Cannon C."/>
            <person name="Castanera R."/>
            <person name="Culley D."/>
            <person name="Daum C."/>
            <person name="Ezra D."/>
            <person name="Gonzalez J."/>
            <person name="Henrissat B."/>
            <person name="Kuo A."/>
            <person name="Liang C."/>
            <person name="Lipzen A."/>
            <person name="Lutzoni F."/>
            <person name="Magnuson J."/>
            <person name="Mondo S."/>
            <person name="Nolan M."/>
            <person name="Ohm R."/>
            <person name="Pangilinan J."/>
            <person name="Park H.-J."/>
            <person name="Ramirez L."/>
            <person name="Alfaro M."/>
            <person name="Sun H."/>
            <person name="Tritt A."/>
            <person name="Yoshinaga Y."/>
            <person name="Zwiers L.-H."/>
            <person name="Turgeon B."/>
            <person name="Goodwin S."/>
            <person name="Spatafora J."/>
            <person name="Crous P."/>
            <person name="Grigoriev I."/>
        </authorList>
    </citation>
    <scope>NUCLEOTIDE SEQUENCE</scope>
    <source>
        <strain evidence="10">CBS 133067</strain>
    </source>
</reference>
<dbReference type="Gene3D" id="3.90.430.10">
    <property type="entry name" value="Copper fist DNA-binding domain"/>
    <property type="match status" value="1"/>
</dbReference>
<evidence type="ECO:0000256" key="3">
    <source>
        <dbReference type="ARBA" id="ARBA00022833"/>
    </source>
</evidence>
<comment type="caution">
    <text evidence="10">The sequence shown here is derived from an EMBL/GenBank/DDBJ whole genome shotgun (WGS) entry which is preliminary data.</text>
</comment>
<dbReference type="InterPro" id="IPR036395">
    <property type="entry name" value="Cu_fist_DNA-bd_dom_sf"/>
</dbReference>
<dbReference type="SMART" id="SM00412">
    <property type="entry name" value="Cu_FIST"/>
    <property type="match status" value="1"/>
</dbReference>
<proteinExistence type="predicted"/>
<dbReference type="Pfam" id="PF00649">
    <property type="entry name" value="Copper-fist"/>
    <property type="match status" value="1"/>
</dbReference>
<dbReference type="GO" id="GO:0000978">
    <property type="term" value="F:RNA polymerase II cis-regulatory region sequence-specific DNA binding"/>
    <property type="evidence" value="ECO:0007669"/>
    <property type="project" value="TreeGrafter"/>
</dbReference>
<feature type="compositionally biased region" description="Low complexity" evidence="8">
    <location>
        <begin position="184"/>
        <end position="194"/>
    </location>
</feature>
<feature type="region of interest" description="Disordered" evidence="8">
    <location>
        <begin position="175"/>
        <end position="194"/>
    </location>
</feature>
<evidence type="ECO:0000256" key="7">
    <source>
        <dbReference type="ARBA" id="ARBA00023242"/>
    </source>
</evidence>
<dbReference type="EMBL" id="ML978127">
    <property type="protein sequence ID" value="KAF2098185.1"/>
    <property type="molecule type" value="Genomic_DNA"/>
</dbReference>
<evidence type="ECO:0000259" key="9">
    <source>
        <dbReference type="PROSITE" id="PS50073"/>
    </source>
</evidence>
<dbReference type="GO" id="GO:0005634">
    <property type="term" value="C:nucleus"/>
    <property type="evidence" value="ECO:0007669"/>
    <property type="project" value="UniProtKB-SubCell"/>
</dbReference>
<evidence type="ECO:0000256" key="1">
    <source>
        <dbReference type="ARBA" id="ARBA00004123"/>
    </source>
</evidence>
<protein>
    <recommendedName>
        <fullName evidence="9">Copper-fist domain-containing protein</fullName>
    </recommendedName>
</protein>
<dbReference type="AlphaFoldDB" id="A0A9P4M5S8"/>
<comment type="subcellular location">
    <subcellularLocation>
        <location evidence="1">Nucleus</location>
    </subcellularLocation>
</comment>
<evidence type="ECO:0000256" key="6">
    <source>
        <dbReference type="ARBA" id="ARBA00023163"/>
    </source>
</evidence>
<dbReference type="PROSITE" id="PS50073">
    <property type="entry name" value="COPPER_FIST_2"/>
    <property type="match status" value="1"/>
</dbReference>
<dbReference type="Proteomes" id="UP000799772">
    <property type="component" value="Unassembled WGS sequence"/>
</dbReference>
<feature type="region of interest" description="Disordered" evidence="8">
    <location>
        <begin position="283"/>
        <end position="333"/>
    </location>
</feature>
<dbReference type="SMART" id="SM01090">
    <property type="entry name" value="Copper-fist"/>
    <property type="match status" value="1"/>
</dbReference>